<dbReference type="InterPro" id="IPR015985">
    <property type="entry name" value="TehB-like_dom"/>
</dbReference>
<name>A0A4R1ERA2_9GAMM</name>
<dbReference type="OrthoDB" id="9804312at2"/>
<evidence type="ECO:0000259" key="1">
    <source>
        <dbReference type="Pfam" id="PF03848"/>
    </source>
</evidence>
<evidence type="ECO:0000313" key="3">
    <source>
        <dbReference type="Proteomes" id="UP000294887"/>
    </source>
</evidence>
<accession>A0A4R1ERA2</accession>
<dbReference type="CDD" id="cd02440">
    <property type="entry name" value="AdoMet_MTases"/>
    <property type="match status" value="1"/>
</dbReference>
<reference evidence="2 3" key="1">
    <citation type="submission" date="2019-03" db="EMBL/GenBank/DDBJ databases">
        <title>Genomic Encyclopedia of Type Strains, Phase IV (KMG-IV): sequencing the most valuable type-strain genomes for metagenomic binning, comparative biology and taxonomic classification.</title>
        <authorList>
            <person name="Goeker M."/>
        </authorList>
    </citation>
    <scope>NUCLEOTIDE SEQUENCE [LARGE SCALE GENOMIC DNA]</scope>
    <source>
        <strain evidence="2 3">DSM 24830</strain>
    </source>
</reference>
<feature type="domain" description="Tellurite resistance methyltransferase TehB-like" evidence="1">
    <location>
        <begin position="35"/>
        <end position="178"/>
    </location>
</feature>
<dbReference type="RefSeq" id="WP_131907484.1">
    <property type="nucleotide sequence ID" value="NZ_BAAAFU010000007.1"/>
</dbReference>
<dbReference type="AlphaFoldDB" id="A0A4R1ERA2"/>
<gene>
    <name evidence="2" type="ORF">EV695_3728</name>
</gene>
<dbReference type="Gene3D" id="3.40.50.150">
    <property type="entry name" value="Vaccinia Virus protein VP39"/>
    <property type="match status" value="1"/>
</dbReference>
<keyword evidence="3" id="KW-1185">Reference proteome</keyword>
<protein>
    <submittedName>
        <fullName evidence="2">Tellurite resistance protein TehB</fullName>
    </submittedName>
</protein>
<organism evidence="2 3">
    <name type="scientific">Cocleimonas flava</name>
    <dbReference type="NCBI Taxonomy" id="634765"/>
    <lineage>
        <taxon>Bacteria</taxon>
        <taxon>Pseudomonadati</taxon>
        <taxon>Pseudomonadota</taxon>
        <taxon>Gammaproteobacteria</taxon>
        <taxon>Thiotrichales</taxon>
        <taxon>Thiotrichaceae</taxon>
        <taxon>Cocleimonas</taxon>
    </lineage>
</organism>
<dbReference type="SUPFAM" id="SSF53335">
    <property type="entry name" value="S-adenosyl-L-methionine-dependent methyltransferases"/>
    <property type="match status" value="1"/>
</dbReference>
<dbReference type="Proteomes" id="UP000294887">
    <property type="component" value="Unassembled WGS sequence"/>
</dbReference>
<evidence type="ECO:0000313" key="2">
    <source>
        <dbReference type="EMBL" id="TCJ82990.1"/>
    </source>
</evidence>
<dbReference type="Pfam" id="PF03848">
    <property type="entry name" value="TehB"/>
    <property type="match status" value="1"/>
</dbReference>
<comment type="caution">
    <text evidence="2">The sequence shown here is derived from an EMBL/GenBank/DDBJ whole genome shotgun (WGS) entry which is preliminary data.</text>
</comment>
<dbReference type="EMBL" id="SMFQ01000005">
    <property type="protein sequence ID" value="TCJ82990.1"/>
    <property type="molecule type" value="Genomic_DNA"/>
</dbReference>
<proteinExistence type="predicted"/>
<dbReference type="InterPro" id="IPR029063">
    <property type="entry name" value="SAM-dependent_MTases_sf"/>
</dbReference>
<sequence length="192" mass="20937">MSVKKDKWDQAYQQADFSSAKVATVLSDNAYLLPLSGGDALDLACGRAGNAQFLEKIGFAVDAIDISSVVLEGLARYSLDNDLKIKTILCDVETNGMSEKKYDVIVVSYFLNRELFPQIIDSLKPGGLLFYQTWSQLKVTDAGPGNPDFRLKAGELLALCDSLKIVLYRENGVLGKADAGLRNEALIIAQKP</sequence>